<feature type="transmembrane region" description="Helical" evidence="7">
    <location>
        <begin position="153"/>
        <end position="180"/>
    </location>
</feature>
<dbReference type="Proteomes" id="UP001320702">
    <property type="component" value="Unassembled WGS sequence"/>
</dbReference>
<dbReference type="PANTHER" id="PTHR30462">
    <property type="entry name" value="INTERMEMBRANE TRANSPORT PROTEIN PQIB-RELATED"/>
    <property type="match status" value="1"/>
</dbReference>
<evidence type="ECO:0000256" key="3">
    <source>
        <dbReference type="ARBA" id="ARBA00022519"/>
    </source>
</evidence>
<dbReference type="EMBL" id="JANAVZ010000001">
    <property type="protein sequence ID" value="MCT4331299.1"/>
    <property type="molecule type" value="Genomic_DNA"/>
</dbReference>
<name>A0ABT2K432_9RHOB</name>
<keyword evidence="6 7" id="KW-0472">Membrane</keyword>
<accession>A0ABT2K432</accession>
<gene>
    <name evidence="8" type="ORF">MU516_00290</name>
</gene>
<comment type="subcellular location">
    <subcellularLocation>
        <location evidence="1">Cell inner membrane</location>
    </subcellularLocation>
</comment>
<dbReference type="RefSeq" id="WP_260275229.1">
    <property type="nucleotide sequence ID" value="NZ_JANAVZ010000001.1"/>
</dbReference>
<evidence type="ECO:0000313" key="8">
    <source>
        <dbReference type="EMBL" id="MCT4331299.1"/>
    </source>
</evidence>
<dbReference type="PANTHER" id="PTHR30462:SF3">
    <property type="entry name" value="INTERMEMBRANE TRANSPORT PROTEIN PQIA"/>
    <property type="match status" value="1"/>
</dbReference>
<feature type="transmembrane region" description="Helical" evidence="7">
    <location>
        <begin position="186"/>
        <end position="209"/>
    </location>
</feature>
<evidence type="ECO:0000313" key="9">
    <source>
        <dbReference type="Proteomes" id="UP001320702"/>
    </source>
</evidence>
<keyword evidence="5 7" id="KW-1133">Transmembrane helix</keyword>
<protein>
    <submittedName>
        <fullName evidence="8">Paraquat-inducible protein A</fullName>
    </submittedName>
</protein>
<evidence type="ECO:0000256" key="5">
    <source>
        <dbReference type="ARBA" id="ARBA00022989"/>
    </source>
</evidence>
<comment type="caution">
    <text evidence="8">The sequence shown here is derived from an EMBL/GenBank/DDBJ whole genome shotgun (WGS) entry which is preliminary data.</text>
</comment>
<evidence type="ECO:0000256" key="7">
    <source>
        <dbReference type="SAM" id="Phobius"/>
    </source>
</evidence>
<reference evidence="8 9" key="1">
    <citation type="submission" date="2022-04" db="EMBL/GenBank/DDBJ databases">
        <title>Paracoccus sp. YLB-12 draft genome sequence.</title>
        <authorList>
            <person name="Yu L."/>
        </authorList>
    </citation>
    <scope>NUCLEOTIDE SEQUENCE [LARGE SCALE GENOMIC DNA]</scope>
    <source>
        <strain evidence="8 9">YLB-12</strain>
    </source>
</reference>
<proteinExistence type="predicted"/>
<keyword evidence="2" id="KW-1003">Cell membrane</keyword>
<dbReference type="InterPro" id="IPR051800">
    <property type="entry name" value="PqiA-PqiB_transport"/>
</dbReference>
<dbReference type="InterPro" id="IPR007498">
    <property type="entry name" value="PqiA-like"/>
</dbReference>
<feature type="transmembrane region" description="Helical" evidence="7">
    <location>
        <begin position="106"/>
        <end position="132"/>
    </location>
</feature>
<dbReference type="Pfam" id="PF04403">
    <property type="entry name" value="PqiA"/>
    <property type="match status" value="1"/>
</dbReference>
<evidence type="ECO:0000256" key="6">
    <source>
        <dbReference type="ARBA" id="ARBA00023136"/>
    </source>
</evidence>
<organism evidence="8 9">
    <name type="scientific">Paracoccus maritimus</name>
    <dbReference type="NCBI Taxonomy" id="2933292"/>
    <lineage>
        <taxon>Bacteria</taxon>
        <taxon>Pseudomonadati</taxon>
        <taxon>Pseudomonadota</taxon>
        <taxon>Alphaproteobacteria</taxon>
        <taxon>Rhodobacterales</taxon>
        <taxon>Paracoccaceae</taxon>
        <taxon>Paracoccus</taxon>
    </lineage>
</organism>
<evidence type="ECO:0000256" key="2">
    <source>
        <dbReference type="ARBA" id="ARBA00022475"/>
    </source>
</evidence>
<feature type="transmembrane region" description="Helical" evidence="7">
    <location>
        <begin position="51"/>
        <end position="69"/>
    </location>
</feature>
<keyword evidence="3" id="KW-0997">Cell inner membrane</keyword>
<keyword evidence="9" id="KW-1185">Reference proteome</keyword>
<keyword evidence="4 7" id="KW-0812">Transmembrane</keyword>
<evidence type="ECO:0000256" key="4">
    <source>
        <dbReference type="ARBA" id="ARBA00022692"/>
    </source>
</evidence>
<sequence length="230" mass="24983">MSGGAQIHDGPVMTAHRAGLVGCRSCGRVWPEETTTCARCGARLSPPDRRCLQAVWAWLIAGVVMYFPANLLPMMSTQTFAGLQGSSEATIFEGVMQLIDHGSYDIAAIVFFASIVVPIAKFIAISWLALVAGRPATVDQAHTRLKMFEVVEFIGRWSMIDVFVVAILSALVQLGFVASIHPGPAAASFALSVAFTMLSAQSFDPRLIWRGLPLRRRSNDEDDGRNDKTE</sequence>
<evidence type="ECO:0000256" key="1">
    <source>
        <dbReference type="ARBA" id="ARBA00004533"/>
    </source>
</evidence>